<dbReference type="AlphaFoldDB" id="A0A5B8UX15"/>
<dbReference type="PANTHER" id="PTHR38479">
    <property type="entry name" value="LMO0824 PROTEIN"/>
    <property type="match status" value="1"/>
</dbReference>
<dbReference type="KEGG" id="mgin:FRZ54_13120"/>
<keyword evidence="1" id="KW-0238">DNA-binding</keyword>
<evidence type="ECO:0000313" key="2">
    <source>
        <dbReference type="Proteomes" id="UP000321479"/>
    </source>
</evidence>
<sequence length="355" mass="40013">MSDLNLILLRLQNQHLAEPQFTRPADMVKWLGAVQAQDYNGAKWAIGQRIISGTDKIIEKAFNNGDILRTHVMRPTWHFVAREDIRWMLDLTAARVQAIAATRHRQLELDDKVFSKCSDTLIRELEGGKQLARTQLIDTLKNAGIKTDEQRFVHIMMEMELCQLICSGGVEGKQLTYALLDERAPKIAAINREEALATIAGRYFIAHGPATLQDFAWWSGLTIADCKAGLEMVKPKLANKEGYWFAESGIEPIKSNKAYLLPNYDEYIVSYKDRSATILEKNINKADPRGTIFNHTVIVNGKIEGIWKRELKKSAAVINITVFKQLSKPAYAAINSAAKRYAKFLGLKEAVVKVQ</sequence>
<keyword evidence="2" id="KW-1185">Reference proteome</keyword>
<dbReference type="PANTHER" id="PTHR38479:SF2">
    <property type="entry name" value="WINGED HELIX DNA-BINDING DOMAIN-CONTAINING PROTEIN"/>
    <property type="match status" value="1"/>
</dbReference>
<dbReference type="Proteomes" id="UP000321479">
    <property type="component" value="Chromosome"/>
</dbReference>
<dbReference type="RefSeq" id="WP_147032055.1">
    <property type="nucleotide sequence ID" value="NZ_CP042436.1"/>
</dbReference>
<gene>
    <name evidence="1" type="ORF">FRZ54_13120</name>
</gene>
<accession>A0A5B8UX15</accession>
<dbReference type="InterPro" id="IPR009351">
    <property type="entry name" value="AlkZ-like"/>
</dbReference>
<dbReference type="GO" id="GO:0003677">
    <property type="term" value="F:DNA binding"/>
    <property type="evidence" value="ECO:0007669"/>
    <property type="project" value="UniProtKB-KW"/>
</dbReference>
<proteinExistence type="predicted"/>
<protein>
    <submittedName>
        <fullName evidence="1">Winged helix DNA-binding domain-containing protein</fullName>
    </submittedName>
</protein>
<organism evidence="1 2">
    <name type="scientific">Mucilaginibacter ginsenosidivorans</name>
    <dbReference type="NCBI Taxonomy" id="398053"/>
    <lineage>
        <taxon>Bacteria</taxon>
        <taxon>Pseudomonadati</taxon>
        <taxon>Bacteroidota</taxon>
        <taxon>Sphingobacteriia</taxon>
        <taxon>Sphingobacteriales</taxon>
        <taxon>Sphingobacteriaceae</taxon>
        <taxon>Mucilaginibacter</taxon>
    </lineage>
</organism>
<reference evidence="1 2" key="1">
    <citation type="journal article" date="2017" name="Curr. Microbiol.">
        <title>Mucilaginibacter ginsenosidivorans sp. nov., Isolated from Soil of Ginseng Field.</title>
        <authorList>
            <person name="Kim M.M."/>
            <person name="Siddiqi M.Z."/>
            <person name="Im W.T."/>
        </authorList>
    </citation>
    <scope>NUCLEOTIDE SEQUENCE [LARGE SCALE GENOMIC DNA]</scope>
    <source>
        <strain evidence="1 2">Gsoil 3017</strain>
    </source>
</reference>
<dbReference type="Pfam" id="PF06224">
    <property type="entry name" value="AlkZ-like"/>
    <property type="match status" value="1"/>
</dbReference>
<evidence type="ECO:0000313" key="1">
    <source>
        <dbReference type="EMBL" id="QEC63479.1"/>
    </source>
</evidence>
<name>A0A5B8UX15_9SPHI</name>
<dbReference type="OrthoDB" id="2210247at2"/>
<dbReference type="EMBL" id="CP042436">
    <property type="protein sequence ID" value="QEC63479.1"/>
    <property type="molecule type" value="Genomic_DNA"/>
</dbReference>